<feature type="domain" description="YopA central" evidence="1">
    <location>
        <begin position="129"/>
        <end position="192"/>
    </location>
</feature>
<reference evidence="2" key="1">
    <citation type="journal article" date="2019" name="PLoS Negl. Trop. Dis.">
        <title>Revisiting the worldwide diversity of Leptospira species in the environment.</title>
        <authorList>
            <person name="Vincent A.T."/>
            <person name="Schiettekatte O."/>
            <person name="Bourhy P."/>
            <person name="Veyrier F.J."/>
            <person name="Picardeau M."/>
        </authorList>
    </citation>
    <scope>NUCLEOTIDE SEQUENCE [LARGE SCALE GENOMIC DNA]</scope>
    <source>
        <strain evidence="2">201800293</strain>
    </source>
</reference>
<evidence type="ECO:0000259" key="1">
    <source>
        <dbReference type="Pfam" id="PF26308"/>
    </source>
</evidence>
<dbReference type="AlphaFoldDB" id="A0A6N4QHH5"/>
<evidence type="ECO:0000313" key="3">
    <source>
        <dbReference type="Proteomes" id="UP000297239"/>
    </source>
</evidence>
<comment type="caution">
    <text evidence="2">The sequence shown here is derived from an EMBL/GenBank/DDBJ whole genome shotgun (WGS) entry which is preliminary data.</text>
</comment>
<dbReference type="EMBL" id="RQFF01000017">
    <property type="protein sequence ID" value="TGK71500.1"/>
    <property type="molecule type" value="Genomic_DNA"/>
</dbReference>
<dbReference type="InterPro" id="IPR058684">
    <property type="entry name" value="YopA_M"/>
</dbReference>
<dbReference type="Proteomes" id="UP000297239">
    <property type="component" value="Unassembled WGS sequence"/>
</dbReference>
<dbReference type="Pfam" id="PF26308">
    <property type="entry name" value="YopA_M"/>
    <property type="match status" value="1"/>
</dbReference>
<sequence>MNIDINDNLNRRIPIYRGMCKFLIENADPITAIATFYFNSSMCNVTVLIETQDQAVYDTFVSAWGTNIEIPELNFNKRAFIFKGKSKKVSDYFIIQCFIVGDGILSNDSTFNILEGFLFNGFYVGDLEDKIDLVYNQWEITITRIEGFKEIKNEFHEIGGYAISHRIQVKKSNGSFQLKEVEDTLELLSNFFLLYMLEN</sequence>
<protein>
    <recommendedName>
        <fullName evidence="1">YopA central domain-containing protein</fullName>
    </recommendedName>
</protein>
<gene>
    <name evidence="2" type="ORF">EHQ18_08235</name>
</gene>
<keyword evidence="3" id="KW-1185">Reference proteome</keyword>
<dbReference type="RefSeq" id="WP_135637388.1">
    <property type="nucleotide sequence ID" value="NZ_RQFE01000032.1"/>
</dbReference>
<evidence type="ECO:0000313" key="2">
    <source>
        <dbReference type="EMBL" id="TGK71500.1"/>
    </source>
</evidence>
<organism evidence="2 3">
    <name type="scientific">Leptospira kanakyensis</name>
    <dbReference type="NCBI Taxonomy" id="2484968"/>
    <lineage>
        <taxon>Bacteria</taxon>
        <taxon>Pseudomonadati</taxon>
        <taxon>Spirochaetota</taxon>
        <taxon>Spirochaetia</taxon>
        <taxon>Leptospirales</taxon>
        <taxon>Leptospiraceae</taxon>
        <taxon>Leptospira</taxon>
    </lineage>
</organism>
<proteinExistence type="predicted"/>
<accession>A0A6N4QHH5</accession>
<name>A0A6N4QHH5_9LEPT</name>